<dbReference type="Gene3D" id="2.40.30.160">
    <property type="match status" value="1"/>
</dbReference>
<dbReference type="AlphaFoldDB" id="A0A3M0CWV7"/>
<proteinExistence type="predicted"/>
<dbReference type="NCBIfam" id="TIGR03317">
    <property type="entry name" value="ygfZ_signature"/>
    <property type="match status" value="1"/>
</dbReference>
<dbReference type="RefSeq" id="WP_170163545.1">
    <property type="nucleotide sequence ID" value="NZ_REFR01000009.1"/>
</dbReference>
<dbReference type="SUPFAM" id="SSF103025">
    <property type="entry name" value="Folate-binding domain"/>
    <property type="match status" value="1"/>
</dbReference>
<keyword evidence="1" id="KW-0809">Transit peptide</keyword>
<dbReference type="InterPro" id="IPR027266">
    <property type="entry name" value="TrmE/GcvT-like"/>
</dbReference>
<evidence type="ECO:0000313" key="3">
    <source>
        <dbReference type="EMBL" id="RMB11866.1"/>
    </source>
</evidence>
<evidence type="ECO:0000259" key="2">
    <source>
        <dbReference type="Pfam" id="PF25455"/>
    </source>
</evidence>
<organism evidence="3 4">
    <name type="scientific">Eilatimonas milleporae</name>
    <dbReference type="NCBI Taxonomy" id="911205"/>
    <lineage>
        <taxon>Bacteria</taxon>
        <taxon>Pseudomonadati</taxon>
        <taxon>Pseudomonadota</taxon>
        <taxon>Alphaproteobacteria</taxon>
        <taxon>Kordiimonadales</taxon>
        <taxon>Kordiimonadaceae</taxon>
        <taxon>Eilatimonas</taxon>
    </lineage>
</organism>
<accession>A0A3M0CWV7</accession>
<gene>
    <name evidence="3" type="ORF">BXY39_0352</name>
</gene>
<comment type="caution">
    <text evidence="3">The sequence shown here is derived from an EMBL/GenBank/DDBJ whole genome shotgun (WGS) entry which is preliminary data.</text>
</comment>
<dbReference type="InterPro" id="IPR017703">
    <property type="entry name" value="YgfZ/GCV_T_CS"/>
</dbReference>
<dbReference type="InterPro" id="IPR057460">
    <property type="entry name" value="CAF17_C"/>
</dbReference>
<dbReference type="PANTHER" id="PTHR22602">
    <property type="entry name" value="TRANSFERASE CAF17, MITOCHONDRIAL-RELATED"/>
    <property type="match status" value="1"/>
</dbReference>
<dbReference type="FunCoup" id="A0A3M0CWV7">
    <property type="interactions" value="325"/>
</dbReference>
<dbReference type="InterPro" id="IPR045179">
    <property type="entry name" value="YgfZ/GcvT"/>
</dbReference>
<name>A0A3M0CWV7_9PROT</name>
<evidence type="ECO:0000256" key="1">
    <source>
        <dbReference type="ARBA" id="ARBA00022946"/>
    </source>
</evidence>
<dbReference type="Gene3D" id="3.30.1360.120">
    <property type="entry name" value="Probable tRNA modification gtpase trme, domain 1"/>
    <property type="match status" value="1"/>
</dbReference>
<dbReference type="PANTHER" id="PTHR22602:SF0">
    <property type="entry name" value="TRANSFERASE CAF17, MITOCHONDRIAL-RELATED"/>
    <property type="match status" value="1"/>
</dbReference>
<sequence length="271" mass="29037">MPFQCLPLDDRAVLRLSGPETRPFIDGLITNDVPQADDTHAVYAGLLTPQGKVLFDLILLSDGADLLLDAEASRLDDLIRKLTLYKLRAEVDIVDERDRMGVCALWDNGTSGTDSAVDGLTVADPRAAALGKRWYGPKDSQPAGTALARETYDAKRLSLGIPSGSSELKTEKDFWLETNAEVLNGVSFEKGCYVGQELTARMKHRTSLKKCLVPMVPQGGMPSPGAAIVTAEGKAAGDVRAAADGAVLALLRLEHREAELNADGIALRPSL</sequence>
<protein>
    <recommendedName>
        <fullName evidence="2">CAF17 C-terminal domain-containing protein</fullName>
    </recommendedName>
</protein>
<dbReference type="Pfam" id="PF25455">
    <property type="entry name" value="Beta-barrel_CAF17_C"/>
    <property type="match status" value="1"/>
</dbReference>
<dbReference type="InParanoid" id="A0A3M0CWV7"/>
<dbReference type="Proteomes" id="UP000271227">
    <property type="component" value="Unassembled WGS sequence"/>
</dbReference>
<dbReference type="EMBL" id="REFR01000009">
    <property type="protein sequence ID" value="RMB11866.1"/>
    <property type="molecule type" value="Genomic_DNA"/>
</dbReference>
<evidence type="ECO:0000313" key="4">
    <source>
        <dbReference type="Proteomes" id="UP000271227"/>
    </source>
</evidence>
<feature type="domain" description="CAF17 C-terminal" evidence="2">
    <location>
        <begin position="209"/>
        <end position="270"/>
    </location>
</feature>
<reference evidence="3 4" key="1">
    <citation type="submission" date="2018-10" db="EMBL/GenBank/DDBJ databases">
        <title>Genomic Encyclopedia of Archaeal and Bacterial Type Strains, Phase II (KMG-II): from individual species to whole genera.</title>
        <authorList>
            <person name="Goeker M."/>
        </authorList>
    </citation>
    <scope>NUCLEOTIDE SEQUENCE [LARGE SCALE GENOMIC DNA]</scope>
    <source>
        <strain evidence="3 4">DSM 25217</strain>
    </source>
</reference>
<dbReference type="GO" id="GO:0016226">
    <property type="term" value="P:iron-sulfur cluster assembly"/>
    <property type="evidence" value="ECO:0007669"/>
    <property type="project" value="TreeGrafter"/>
</dbReference>
<keyword evidence="4" id="KW-1185">Reference proteome</keyword>